<accession>A0A4Y8LM30</accession>
<dbReference type="Gene3D" id="3.30.420.10">
    <property type="entry name" value="Ribonuclease H-like superfamily/Ribonuclease H"/>
    <property type="match status" value="1"/>
</dbReference>
<keyword evidence="2" id="KW-0548">Nucleotidyltransferase</keyword>
<dbReference type="NCBIfam" id="NF005822">
    <property type="entry name" value="PRK07708.1"/>
    <property type="match status" value="1"/>
</dbReference>
<dbReference type="GO" id="GO:0003676">
    <property type="term" value="F:nucleic acid binding"/>
    <property type="evidence" value="ECO:0007669"/>
    <property type="project" value="InterPro"/>
</dbReference>
<dbReference type="OrthoDB" id="2680098at2"/>
<sequence>MKIYFTALYHHPSGAKLSFQSNWIADNQALLFISDFEKTGRFFNITVHDDLGQQWNIKEFKKIMTKTAGSAKDITIHFDAAFNKSDQAAGLGWVIDYNRDDESFVEKNNKQLNGITSNNEAEYAALYYSIEHALKIADGNMQVIRCSGDALTVINQMKGEWPCYDLDLNTWAEKIDRLLSSEGMTSIYFHITRNQNKNAHKLAEQAINHTDIKSLNKTGKDD</sequence>
<dbReference type="PANTHER" id="PTHR47723:SF19">
    <property type="entry name" value="POLYNUCLEOTIDYL TRANSFERASE, RIBONUCLEASE H-LIKE SUPERFAMILY PROTEIN"/>
    <property type="match status" value="1"/>
</dbReference>
<evidence type="ECO:0000259" key="1">
    <source>
        <dbReference type="Pfam" id="PF13456"/>
    </source>
</evidence>
<evidence type="ECO:0000313" key="3">
    <source>
        <dbReference type="Proteomes" id="UP000297776"/>
    </source>
</evidence>
<dbReference type="SUPFAM" id="SSF53098">
    <property type="entry name" value="Ribonuclease H-like"/>
    <property type="match status" value="1"/>
</dbReference>
<keyword evidence="2" id="KW-0695">RNA-directed DNA polymerase</keyword>
<keyword evidence="2" id="KW-0808">Transferase</keyword>
<dbReference type="Proteomes" id="UP000297776">
    <property type="component" value="Unassembled WGS sequence"/>
</dbReference>
<dbReference type="PANTHER" id="PTHR47723">
    <property type="entry name" value="OS05G0353850 PROTEIN"/>
    <property type="match status" value="1"/>
</dbReference>
<organism evidence="2 3">
    <name type="scientific">Jeotgalibacillus salarius</name>
    <dbReference type="NCBI Taxonomy" id="546023"/>
    <lineage>
        <taxon>Bacteria</taxon>
        <taxon>Bacillati</taxon>
        <taxon>Bacillota</taxon>
        <taxon>Bacilli</taxon>
        <taxon>Bacillales</taxon>
        <taxon>Caryophanaceae</taxon>
        <taxon>Jeotgalibacillus</taxon>
    </lineage>
</organism>
<keyword evidence="3" id="KW-1185">Reference proteome</keyword>
<evidence type="ECO:0000313" key="2">
    <source>
        <dbReference type="EMBL" id="TFE03033.1"/>
    </source>
</evidence>
<proteinExistence type="predicted"/>
<dbReference type="InterPro" id="IPR012337">
    <property type="entry name" value="RNaseH-like_sf"/>
</dbReference>
<dbReference type="RefSeq" id="WP_134380021.1">
    <property type="nucleotide sequence ID" value="NZ_SORX01000002.1"/>
</dbReference>
<dbReference type="AlphaFoldDB" id="A0A4Y8LM30"/>
<name>A0A4Y8LM30_9BACL</name>
<dbReference type="InterPro" id="IPR002156">
    <property type="entry name" value="RNaseH_domain"/>
</dbReference>
<feature type="domain" description="RNase H type-1" evidence="1">
    <location>
        <begin position="78"/>
        <end position="206"/>
    </location>
</feature>
<dbReference type="InterPro" id="IPR053151">
    <property type="entry name" value="RNase_H-like"/>
</dbReference>
<dbReference type="Pfam" id="PF13456">
    <property type="entry name" value="RVT_3"/>
    <property type="match status" value="1"/>
</dbReference>
<dbReference type="GO" id="GO:0004523">
    <property type="term" value="F:RNA-DNA hybrid ribonuclease activity"/>
    <property type="evidence" value="ECO:0007669"/>
    <property type="project" value="InterPro"/>
</dbReference>
<comment type="caution">
    <text evidence="2">The sequence shown here is derived from an EMBL/GenBank/DDBJ whole genome shotgun (WGS) entry which is preliminary data.</text>
</comment>
<dbReference type="CDD" id="cd09279">
    <property type="entry name" value="RNase_HI_like"/>
    <property type="match status" value="1"/>
</dbReference>
<reference evidence="2 3" key="1">
    <citation type="submission" date="2019-03" db="EMBL/GenBank/DDBJ databases">
        <authorList>
            <person name="Yang Y."/>
        </authorList>
    </citation>
    <scope>NUCLEOTIDE SEQUENCE [LARGE SCALE GENOMIC DNA]</scope>
    <source>
        <strain evidence="2 3">ASL-1</strain>
    </source>
</reference>
<gene>
    <name evidence="2" type="ORF">E2626_04265</name>
</gene>
<dbReference type="GO" id="GO:0003964">
    <property type="term" value="F:RNA-directed DNA polymerase activity"/>
    <property type="evidence" value="ECO:0007669"/>
    <property type="project" value="UniProtKB-KW"/>
</dbReference>
<dbReference type="InterPro" id="IPR036397">
    <property type="entry name" value="RNaseH_sf"/>
</dbReference>
<protein>
    <submittedName>
        <fullName evidence="2">Reverse transcriptase-like protein</fullName>
    </submittedName>
</protein>
<dbReference type="EMBL" id="SORX01000002">
    <property type="protein sequence ID" value="TFE03033.1"/>
    <property type="molecule type" value="Genomic_DNA"/>
</dbReference>